<dbReference type="Proteomes" id="UP000291301">
    <property type="component" value="Unassembled WGS sequence"/>
</dbReference>
<dbReference type="GO" id="GO:0042597">
    <property type="term" value="C:periplasmic space"/>
    <property type="evidence" value="ECO:0007669"/>
    <property type="project" value="UniProtKB-SubCell"/>
</dbReference>
<dbReference type="PRINTS" id="PR00155">
    <property type="entry name" value="AMICYANIN"/>
</dbReference>
<keyword evidence="9" id="KW-0732">Signal</keyword>
<dbReference type="NCBIfam" id="TIGR02375">
    <property type="entry name" value="pseudoazurin"/>
    <property type="match status" value="1"/>
</dbReference>
<dbReference type="InterPro" id="IPR008972">
    <property type="entry name" value="Cupredoxin"/>
</dbReference>
<dbReference type="GO" id="GO:0009055">
    <property type="term" value="F:electron transfer activity"/>
    <property type="evidence" value="ECO:0007669"/>
    <property type="project" value="InterPro"/>
</dbReference>
<keyword evidence="3 8" id="KW-0479">Metal-binding</keyword>
<dbReference type="Pfam" id="PF00127">
    <property type="entry name" value="Copper-bind"/>
    <property type="match status" value="1"/>
</dbReference>
<reference evidence="11 12" key="1">
    <citation type="journal article" date="2015" name="Antonie Van Leeuwenhoek">
        <title>Oricola cellulosilytica gen. nov., sp. nov., a cellulose-degrading bacterium of the family Phyllobacteriaceae isolated from surface seashore water, and emended descriptions of Mesorhizobium loti and Phyllobacterium myrsinacearum.</title>
        <authorList>
            <person name="Hameed A."/>
            <person name="Shahina M."/>
            <person name="Lai W.A."/>
            <person name="Lin S.Y."/>
            <person name="Young L.S."/>
            <person name="Liu Y.C."/>
            <person name="Hsu Y.H."/>
            <person name="Young C.C."/>
        </authorList>
    </citation>
    <scope>NUCLEOTIDE SEQUENCE [LARGE SCALE GENOMIC DNA]</scope>
    <source>
        <strain evidence="11 12">KCTC 52183</strain>
    </source>
</reference>
<feature type="binding site" evidence="8">
    <location>
        <position position="100"/>
    </location>
    <ligand>
        <name>Cu cation</name>
        <dbReference type="ChEBI" id="CHEBI:23378"/>
    </ligand>
</feature>
<keyword evidence="4" id="KW-0574">Periplasm</keyword>
<evidence type="ECO:0000256" key="9">
    <source>
        <dbReference type="SAM" id="SignalP"/>
    </source>
</evidence>
<dbReference type="InterPro" id="IPR002386">
    <property type="entry name" value="Amicyanin/Pseudoazurin"/>
</dbReference>
<accession>A0A4R0PBZ5</accession>
<evidence type="ECO:0000313" key="11">
    <source>
        <dbReference type="EMBL" id="TCD13477.1"/>
    </source>
</evidence>
<evidence type="ECO:0000256" key="1">
    <source>
        <dbReference type="ARBA" id="ARBA00004418"/>
    </source>
</evidence>
<dbReference type="SUPFAM" id="SSF49503">
    <property type="entry name" value="Cupredoxins"/>
    <property type="match status" value="1"/>
</dbReference>
<evidence type="ECO:0000256" key="5">
    <source>
        <dbReference type="ARBA" id="ARBA00022982"/>
    </source>
</evidence>
<keyword evidence="5" id="KW-0249">Electron transport</keyword>
<gene>
    <name evidence="11" type="ORF">E0D97_13445</name>
</gene>
<evidence type="ECO:0000256" key="6">
    <source>
        <dbReference type="ARBA" id="ARBA00023008"/>
    </source>
</evidence>
<comment type="caution">
    <text evidence="11">The sequence shown here is derived from an EMBL/GenBank/DDBJ whole genome shotgun (WGS) entry which is preliminary data.</text>
</comment>
<evidence type="ECO:0000256" key="3">
    <source>
        <dbReference type="ARBA" id="ARBA00022723"/>
    </source>
</evidence>
<comment type="subcellular location">
    <subcellularLocation>
        <location evidence="1">Periplasm</location>
    </subcellularLocation>
</comment>
<dbReference type="GO" id="GO:0005507">
    <property type="term" value="F:copper ion binding"/>
    <property type="evidence" value="ECO:0007669"/>
    <property type="project" value="UniProtKB-UniRule"/>
</dbReference>
<dbReference type="Gene3D" id="2.60.40.420">
    <property type="entry name" value="Cupredoxins - blue copper proteins"/>
    <property type="match status" value="1"/>
</dbReference>
<name>A0A4R0PBZ5_9HYPH</name>
<comment type="cofactor">
    <cofactor evidence="8">
        <name>Cu cation</name>
        <dbReference type="ChEBI" id="CHEBI:23378"/>
    </cofactor>
    <text evidence="8">Binds 1 copper ion per subunit.</text>
</comment>
<dbReference type="AlphaFoldDB" id="A0A4R0PBZ5"/>
<dbReference type="InterPro" id="IPR000923">
    <property type="entry name" value="BlueCu_1"/>
</dbReference>
<feature type="binding site" evidence="8">
    <location>
        <position position="108"/>
    </location>
    <ligand>
        <name>Cu cation</name>
        <dbReference type="ChEBI" id="CHEBI:23378"/>
    </ligand>
</feature>
<evidence type="ECO:0000256" key="4">
    <source>
        <dbReference type="ARBA" id="ARBA00022764"/>
    </source>
</evidence>
<evidence type="ECO:0000256" key="8">
    <source>
        <dbReference type="PIRSR" id="PIRSR602386-1"/>
    </source>
</evidence>
<dbReference type="EMBL" id="SJST01000005">
    <property type="protein sequence ID" value="TCD13477.1"/>
    <property type="molecule type" value="Genomic_DNA"/>
</dbReference>
<evidence type="ECO:0000256" key="7">
    <source>
        <dbReference type="NCBIfam" id="TIGR02375"/>
    </source>
</evidence>
<organism evidence="11 12">
    <name type="scientific">Oricola cellulosilytica</name>
    <dbReference type="NCBI Taxonomy" id="1429082"/>
    <lineage>
        <taxon>Bacteria</taxon>
        <taxon>Pseudomonadati</taxon>
        <taxon>Pseudomonadota</taxon>
        <taxon>Alphaproteobacteria</taxon>
        <taxon>Hyphomicrobiales</taxon>
        <taxon>Ahrensiaceae</taxon>
        <taxon>Oricola</taxon>
    </lineage>
</organism>
<evidence type="ECO:0000259" key="10">
    <source>
        <dbReference type="Pfam" id="PF00127"/>
    </source>
</evidence>
<dbReference type="PRINTS" id="PR00156">
    <property type="entry name" value="COPPERBLUE"/>
</dbReference>
<protein>
    <recommendedName>
        <fullName evidence="7">Pseudoazurin</fullName>
    </recommendedName>
</protein>
<sequence>MRRKLMTATLLMAGLTAGVANAAEIEVQMLNKGDKGGMVFQPDFVVAEPGDSIKFVSVDKGHNAESIEGMLPDGVESFKSGMSKDFVLTVEKDGLYGIKCTPHYGMGMVALITVGEPANEDAAMAVKQKGKAKSRFEEIFAEYEAAK</sequence>
<feature type="domain" description="Blue (type 1) copper" evidence="10">
    <location>
        <begin position="28"/>
        <end position="114"/>
    </location>
</feature>
<evidence type="ECO:0000256" key="2">
    <source>
        <dbReference type="ARBA" id="ARBA00022448"/>
    </source>
</evidence>
<feature type="binding site" evidence="8">
    <location>
        <position position="103"/>
    </location>
    <ligand>
        <name>Cu cation</name>
        <dbReference type="ChEBI" id="CHEBI:23378"/>
    </ligand>
</feature>
<keyword evidence="2" id="KW-0813">Transport</keyword>
<feature type="signal peptide" evidence="9">
    <location>
        <begin position="1"/>
        <end position="22"/>
    </location>
</feature>
<keyword evidence="6 8" id="KW-0186">Copper</keyword>
<dbReference type="OrthoDB" id="7510199at2"/>
<dbReference type="InterPro" id="IPR012745">
    <property type="entry name" value="Pseudoazurin"/>
</dbReference>
<proteinExistence type="predicted"/>
<dbReference type="InterPro" id="IPR001235">
    <property type="entry name" value="Copper_blue_Plastocyanin"/>
</dbReference>
<evidence type="ECO:0000313" key="12">
    <source>
        <dbReference type="Proteomes" id="UP000291301"/>
    </source>
</evidence>
<dbReference type="CDD" id="cd04218">
    <property type="entry name" value="Pseudoazurin"/>
    <property type="match status" value="1"/>
</dbReference>
<feature type="binding site" evidence="8">
    <location>
        <position position="62"/>
    </location>
    <ligand>
        <name>Cu cation</name>
        <dbReference type="ChEBI" id="CHEBI:23378"/>
    </ligand>
</feature>
<feature type="chain" id="PRO_5020355851" description="Pseudoazurin" evidence="9">
    <location>
        <begin position="23"/>
        <end position="147"/>
    </location>
</feature>
<keyword evidence="12" id="KW-1185">Reference proteome</keyword>